<dbReference type="RefSeq" id="WP_009583070.1">
    <property type="nucleotide sequence ID" value="NZ_AMZN01000101.1"/>
</dbReference>
<evidence type="ECO:0000256" key="1">
    <source>
        <dbReference type="ARBA" id="ARBA00023125"/>
    </source>
</evidence>
<dbReference type="PANTHER" id="PTHR43479">
    <property type="entry name" value="ACREF/ENVCD OPERON REPRESSOR-RELATED"/>
    <property type="match status" value="1"/>
</dbReference>
<evidence type="ECO:0000313" key="4">
    <source>
        <dbReference type="EMBL" id="ELR68633.1"/>
    </source>
</evidence>
<dbReference type="EMBL" id="AMZN01000101">
    <property type="protein sequence ID" value="ELR68633.1"/>
    <property type="molecule type" value="Genomic_DNA"/>
</dbReference>
<gene>
    <name evidence="4" type="ORF">C900_00177</name>
</gene>
<dbReference type="PANTHER" id="PTHR43479:SF11">
    <property type="entry name" value="ACREF_ENVCD OPERON REPRESSOR-RELATED"/>
    <property type="match status" value="1"/>
</dbReference>
<dbReference type="InterPro" id="IPR009057">
    <property type="entry name" value="Homeodomain-like_sf"/>
</dbReference>
<evidence type="ECO:0000313" key="5">
    <source>
        <dbReference type="Proteomes" id="UP000011135"/>
    </source>
</evidence>
<accession>L8JK52</accession>
<evidence type="ECO:0000256" key="2">
    <source>
        <dbReference type="PROSITE-ProRule" id="PRU00335"/>
    </source>
</evidence>
<dbReference type="PRINTS" id="PR00455">
    <property type="entry name" value="HTHTETR"/>
</dbReference>
<dbReference type="SUPFAM" id="SSF48498">
    <property type="entry name" value="Tetracyclin repressor-like, C-terminal domain"/>
    <property type="match status" value="1"/>
</dbReference>
<sequence>MQNTEREISIKKILDTALVLFADKGFNRTTTDEIARKARVSKGLIYFYFSSKEEILTRLIEHIFDEGGGEMADGAEPLEFIEQLLESFRTALKDMTRWKVATSVLFQNQNREAVRLILKNKYVQYYSILKDQFALLGSSEPEMDAKELLAIMDGVALHSIFAGDVFKPEAVLDFTLKRYRKQFGP</sequence>
<dbReference type="InterPro" id="IPR036271">
    <property type="entry name" value="Tet_transcr_reg_TetR-rel_C_sf"/>
</dbReference>
<dbReference type="InterPro" id="IPR050624">
    <property type="entry name" value="HTH-type_Tx_Regulator"/>
</dbReference>
<name>L8JK52_9BACT</name>
<dbReference type="eggNOG" id="COG1309">
    <property type="taxonomic scope" value="Bacteria"/>
</dbReference>
<dbReference type="OrthoDB" id="9789566at2"/>
<organism evidence="4 5">
    <name type="scientific">Fulvivirga imtechensis AK7</name>
    <dbReference type="NCBI Taxonomy" id="1237149"/>
    <lineage>
        <taxon>Bacteria</taxon>
        <taxon>Pseudomonadati</taxon>
        <taxon>Bacteroidota</taxon>
        <taxon>Cytophagia</taxon>
        <taxon>Cytophagales</taxon>
        <taxon>Fulvivirgaceae</taxon>
        <taxon>Fulvivirga</taxon>
    </lineage>
</organism>
<proteinExistence type="predicted"/>
<reference evidence="4 5" key="1">
    <citation type="submission" date="2012-12" db="EMBL/GenBank/DDBJ databases">
        <title>Genome assembly of Fulvivirga imtechensis AK7.</title>
        <authorList>
            <person name="Nupur N."/>
            <person name="Khatri I."/>
            <person name="Kumar R."/>
            <person name="Subramanian S."/>
            <person name="Pinnaka A."/>
        </authorList>
    </citation>
    <scope>NUCLEOTIDE SEQUENCE [LARGE SCALE GENOMIC DNA]</scope>
    <source>
        <strain evidence="4 5">AK7</strain>
    </source>
</reference>
<comment type="caution">
    <text evidence="4">The sequence shown here is derived from an EMBL/GenBank/DDBJ whole genome shotgun (WGS) entry which is preliminary data.</text>
</comment>
<dbReference type="SUPFAM" id="SSF46689">
    <property type="entry name" value="Homeodomain-like"/>
    <property type="match status" value="1"/>
</dbReference>
<dbReference type="Gene3D" id="1.10.357.10">
    <property type="entry name" value="Tetracycline Repressor, domain 2"/>
    <property type="match status" value="1"/>
</dbReference>
<dbReference type="PROSITE" id="PS01081">
    <property type="entry name" value="HTH_TETR_1"/>
    <property type="match status" value="1"/>
</dbReference>
<dbReference type="Pfam" id="PF00440">
    <property type="entry name" value="TetR_N"/>
    <property type="match status" value="1"/>
</dbReference>
<keyword evidence="1 2" id="KW-0238">DNA-binding</keyword>
<evidence type="ECO:0000259" key="3">
    <source>
        <dbReference type="PROSITE" id="PS50977"/>
    </source>
</evidence>
<dbReference type="PROSITE" id="PS50977">
    <property type="entry name" value="HTH_TETR_2"/>
    <property type="match status" value="1"/>
</dbReference>
<feature type="domain" description="HTH tetR-type" evidence="3">
    <location>
        <begin position="7"/>
        <end position="67"/>
    </location>
</feature>
<dbReference type="STRING" id="1237149.C900_00177"/>
<keyword evidence="5" id="KW-1185">Reference proteome</keyword>
<feature type="DNA-binding region" description="H-T-H motif" evidence="2">
    <location>
        <begin position="30"/>
        <end position="49"/>
    </location>
</feature>
<dbReference type="InterPro" id="IPR001647">
    <property type="entry name" value="HTH_TetR"/>
</dbReference>
<protein>
    <submittedName>
        <fullName evidence="4">Transcriptional regulator</fullName>
    </submittedName>
</protein>
<dbReference type="Proteomes" id="UP000011135">
    <property type="component" value="Unassembled WGS sequence"/>
</dbReference>
<dbReference type="AlphaFoldDB" id="L8JK52"/>
<dbReference type="InterPro" id="IPR023772">
    <property type="entry name" value="DNA-bd_HTH_TetR-type_CS"/>
</dbReference>
<dbReference type="GO" id="GO:0003677">
    <property type="term" value="F:DNA binding"/>
    <property type="evidence" value="ECO:0007669"/>
    <property type="project" value="UniProtKB-UniRule"/>
</dbReference>